<dbReference type="AlphaFoldDB" id="A0A378RNI8"/>
<dbReference type="Proteomes" id="UP000255024">
    <property type="component" value="Unassembled WGS sequence"/>
</dbReference>
<proteinExistence type="predicted"/>
<name>A0A378RNI8_MYROD</name>
<gene>
    <name evidence="1" type="ORF">NCTC11179_02106</name>
</gene>
<evidence type="ECO:0000313" key="1">
    <source>
        <dbReference type="EMBL" id="STZ28555.1"/>
    </source>
</evidence>
<accession>A0A378RNI8</accession>
<dbReference type="EMBL" id="UGQL01000001">
    <property type="protein sequence ID" value="STZ28555.1"/>
    <property type="molecule type" value="Genomic_DNA"/>
</dbReference>
<organism evidence="1 2">
    <name type="scientific">Myroides odoratus</name>
    <name type="common">Flavobacterium odoratum</name>
    <dbReference type="NCBI Taxonomy" id="256"/>
    <lineage>
        <taxon>Bacteria</taxon>
        <taxon>Pseudomonadati</taxon>
        <taxon>Bacteroidota</taxon>
        <taxon>Flavobacteriia</taxon>
        <taxon>Flavobacteriales</taxon>
        <taxon>Flavobacteriaceae</taxon>
        <taxon>Myroides</taxon>
    </lineage>
</organism>
<dbReference type="Pfam" id="PF13585">
    <property type="entry name" value="CHU_C"/>
    <property type="match status" value="1"/>
</dbReference>
<dbReference type="RefSeq" id="WP_115091474.1">
    <property type="nucleotide sequence ID" value="NZ_CP068107.1"/>
</dbReference>
<protein>
    <submittedName>
        <fullName evidence="1">Gliding motility-associated C-terminal domain</fullName>
    </submittedName>
</protein>
<keyword evidence="2" id="KW-1185">Reference proteome</keyword>
<dbReference type="NCBIfam" id="TIGR04131">
    <property type="entry name" value="Bac_Flav_CTERM"/>
    <property type="match status" value="1"/>
</dbReference>
<sequence>MKYFSLLILLITSNLIYSQSINPDDVIVICSNQQIVGQTPQSTNYTNLRTSCGPFSPLSSSLTLFYVEIKSGSTFTFVISPQAAVDYDFASWKNPNFANLGPGDRGSQNDGVDARQYNIGLSLTETMLCEEPGATTWLGNTATVPGMVRYYDVQPGDGILIAVNRWSATDAGFTLSFGGDAVLNCDLTEKTYEQCDENYDEKEIFDLDLIKADINNIDNTFTIDFFESADDATNQTATNFLASPYTVQFEDSPKQIYARFKRANGIYFKTMKINLIVNETPKIPKDSLKYALCYEELKDKEKLATFNLTQFENKLNENNIGKIDFTYFEPFNDTIRKISNPTKYSSARTTLTIRMTIGDKCPIDIPLQLIVNDIDIKSTAFTYSELCATETETGLVYDLNQTVSTLLSNKDETKYNIQFFNSPEDAESETNAIEDPSNHLVPYYQEQLITVKITDNNTCSTQSEIRLHAVPRFRMEDQVTTECTPYRLPELPEGYAYYLEPNKQGNNIKLNTPESIFYGPKTIYIYAKKDYGLPKLNDCAFEDSFTVTTEGCIIAKGISPNGDGLNDYWDLEPYGVINLKIFNRYGIEVYKKTGGYTNEWYGQSNGSTKLPSGTYWYYFEAITGVYSGWIELIY</sequence>
<evidence type="ECO:0000313" key="2">
    <source>
        <dbReference type="Proteomes" id="UP000255024"/>
    </source>
</evidence>
<dbReference type="InterPro" id="IPR026341">
    <property type="entry name" value="T9SS_type_B"/>
</dbReference>
<reference evidence="1 2" key="1">
    <citation type="submission" date="2018-06" db="EMBL/GenBank/DDBJ databases">
        <authorList>
            <consortium name="Pathogen Informatics"/>
            <person name="Doyle S."/>
        </authorList>
    </citation>
    <scope>NUCLEOTIDE SEQUENCE [LARGE SCALE GENOMIC DNA]</scope>
    <source>
        <strain evidence="1 2">NCTC11179</strain>
    </source>
</reference>